<dbReference type="PROSITE" id="PS00134">
    <property type="entry name" value="TRYPSIN_HIS"/>
    <property type="match status" value="1"/>
</dbReference>
<sequence>MSFRFGLVVCLTLISCSAVFSAKFSLNPAARNDTVQQKIFNFLARSSTTIAPSKSELCECGCGIRNDAGRIVGGQETATNEYPWMARLSYFNRFYCAGTLINDRYIVTAAHCVKGFIWFLIKVTFGEHDRCSSTRKPETRFVLRSIAGEFSFTNFQNDIALLRLNDRVPFTDTIRPICLPAKEDVSYENIVAIATGWGTLAENGKASCTLQEVKLPYVNHEQCVNNYHNTKVITEHMICAGAEEGLKDTCQGDSGGPLIRVRDDKRYELIGVVSFGYGCGRPGYPGVYTRVNHYVQWIKEHTREGCYCADG</sequence>
<dbReference type="GO" id="GO:0004252">
    <property type="term" value="F:serine-type endopeptidase activity"/>
    <property type="evidence" value="ECO:0007669"/>
    <property type="project" value="InterPro"/>
</dbReference>
<dbReference type="PROSITE" id="PS00135">
    <property type="entry name" value="TRYPSIN_SER"/>
    <property type="match status" value="1"/>
</dbReference>
<dbReference type="PANTHER" id="PTHR24252">
    <property type="entry name" value="ACROSIN-RELATED"/>
    <property type="match status" value="1"/>
</dbReference>
<keyword evidence="9" id="KW-1185">Reference proteome</keyword>
<dbReference type="PRINTS" id="PR00722">
    <property type="entry name" value="CHYMOTRYPSIN"/>
</dbReference>
<evidence type="ECO:0000256" key="2">
    <source>
        <dbReference type="ARBA" id="ARBA00022801"/>
    </source>
</evidence>
<dbReference type="Proteomes" id="UP001152759">
    <property type="component" value="Chromosome 2"/>
</dbReference>
<dbReference type="InterPro" id="IPR001314">
    <property type="entry name" value="Peptidase_S1A"/>
</dbReference>
<keyword evidence="4" id="KW-1015">Disulfide bond</keyword>
<feature type="signal peptide" evidence="6">
    <location>
        <begin position="1"/>
        <end position="21"/>
    </location>
</feature>
<evidence type="ECO:0000313" key="8">
    <source>
        <dbReference type="EMBL" id="CAH0385350.1"/>
    </source>
</evidence>
<evidence type="ECO:0000256" key="5">
    <source>
        <dbReference type="RuleBase" id="RU363034"/>
    </source>
</evidence>
<dbReference type="GO" id="GO:0006508">
    <property type="term" value="P:proteolysis"/>
    <property type="evidence" value="ECO:0007669"/>
    <property type="project" value="UniProtKB-KW"/>
</dbReference>
<dbReference type="FunFam" id="2.40.10.10:FF:000006">
    <property type="entry name" value="Serine proteinase stubble"/>
    <property type="match status" value="1"/>
</dbReference>
<evidence type="ECO:0000313" key="9">
    <source>
        <dbReference type="Proteomes" id="UP001152759"/>
    </source>
</evidence>
<dbReference type="SUPFAM" id="SSF50494">
    <property type="entry name" value="Trypsin-like serine proteases"/>
    <property type="match status" value="1"/>
</dbReference>
<feature type="domain" description="Peptidase S1" evidence="7">
    <location>
        <begin position="71"/>
        <end position="303"/>
    </location>
</feature>
<keyword evidence="1 5" id="KW-0645">Protease</keyword>
<name>A0A9P0A6K7_BEMTA</name>
<dbReference type="PANTHER" id="PTHR24252:SF7">
    <property type="entry name" value="HYALIN"/>
    <property type="match status" value="1"/>
</dbReference>
<evidence type="ECO:0000256" key="3">
    <source>
        <dbReference type="ARBA" id="ARBA00022825"/>
    </source>
</evidence>
<dbReference type="InterPro" id="IPR033116">
    <property type="entry name" value="TRYPSIN_SER"/>
</dbReference>
<dbReference type="PROSITE" id="PS50240">
    <property type="entry name" value="TRYPSIN_DOM"/>
    <property type="match status" value="1"/>
</dbReference>
<dbReference type="AlphaFoldDB" id="A0A9P0A6K7"/>
<evidence type="ECO:0000256" key="1">
    <source>
        <dbReference type="ARBA" id="ARBA00022670"/>
    </source>
</evidence>
<dbReference type="CDD" id="cd00190">
    <property type="entry name" value="Tryp_SPc"/>
    <property type="match status" value="1"/>
</dbReference>
<accession>A0A9P0A6K7</accession>
<dbReference type="InterPro" id="IPR009003">
    <property type="entry name" value="Peptidase_S1_PA"/>
</dbReference>
<keyword evidence="6" id="KW-0732">Signal</keyword>
<dbReference type="PROSITE" id="PS51257">
    <property type="entry name" value="PROKAR_LIPOPROTEIN"/>
    <property type="match status" value="1"/>
</dbReference>
<protein>
    <recommendedName>
        <fullName evidence="7">Peptidase S1 domain-containing protein</fullName>
    </recommendedName>
</protein>
<organism evidence="8 9">
    <name type="scientific">Bemisia tabaci</name>
    <name type="common">Sweetpotato whitefly</name>
    <name type="synonym">Aleurodes tabaci</name>
    <dbReference type="NCBI Taxonomy" id="7038"/>
    <lineage>
        <taxon>Eukaryota</taxon>
        <taxon>Metazoa</taxon>
        <taxon>Ecdysozoa</taxon>
        <taxon>Arthropoda</taxon>
        <taxon>Hexapoda</taxon>
        <taxon>Insecta</taxon>
        <taxon>Pterygota</taxon>
        <taxon>Neoptera</taxon>
        <taxon>Paraneoptera</taxon>
        <taxon>Hemiptera</taxon>
        <taxon>Sternorrhyncha</taxon>
        <taxon>Aleyrodoidea</taxon>
        <taxon>Aleyrodidae</taxon>
        <taxon>Aleyrodinae</taxon>
        <taxon>Bemisia</taxon>
    </lineage>
</organism>
<dbReference type="Pfam" id="PF00089">
    <property type="entry name" value="Trypsin"/>
    <property type="match status" value="1"/>
</dbReference>
<dbReference type="Gene3D" id="2.40.10.10">
    <property type="entry name" value="Trypsin-like serine proteases"/>
    <property type="match status" value="1"/>
</dbReference>
<dbReference type="EMBL" id="OU963863">
    <property type="protein sequence ID" value="CAH0385350.1"/>
    <property type="molecule type" value="Genomic_DNA"/>
</dbReference>
<dbReference type="InterPro" id="IPR001254">
    <property type="entry name" value="Trypsin_dom"/>
</dbReference>
<keyword evidence="2 5" id="KW-0378">Hydrolase</keyword>
<dbReference type="SMART" id="SM00020">
    <property type="entry name" value="Tryp_SPc"/>
    <property type="match status" value="1"/>
</dbReference>
<gene>
    <name evidence="8" type="ORF">BEMITA_LOCUS4583</name>
</gene>
<evidence type="ECO:0000256" key="6">
    <source>
        <dbReference type="SAM" id="SignalP"/>
    </source>
</evidence>
<proteinExistence type="predicted"/>
<evidence type="ECO:0000259" key="7">
    <source>
        <dbReference type="PROSITE" id="PS50240"/>
    </source>
</evidence>
<feature type="chain" id="PRO_5040327617" description="Peptidase S1 domain-containing protein" evidence="6">
    <location>
        <begin position="22"/>
        <end position="311"/>
    </location>
</feature>
<dbReference type="InterPro" id="IPR043504">
    <property type="entry name" value="Peptidase_S1_PA_chymotrypsin"/>
</dbReference>
<evidence type="ECO:0000256" key="4">
    <source>
        <dbReference type="ARBA" id="ARBA00023157"/>
    </source>
</evidence>
<dbReference type="InterPro" id="IPR018114">
    <property type="entry name" value="TRYPSIN_HIS"/>
</dbReference>
<reference evidence="8" key="1">
    <citation type="submission" date="2021-12" db="EMBL/GenBank/DDBJ databases">
        <authorList>
            <person name="King R."/>
        </authorList>
    </citation>
    <scope>NUCLEOTIDE SEQUENCE</scope>
</reference>
<keyword evidence="3 5" id="KW-0720">Serine protease</keyword>